<feature type="transmembrane region" description="Helical" evidence="1">
    <location>
        <begin position="12"/>
        <end position="32"/>
    </location>
</feature>
<evidence type="ECO:0000313" key="3">
    <source>
        <dbReference type="EMBL" id="HIW10936.1"/>
    </source>
</evidence>
<dbReference type="InterPro" id="IPR052710">
    <property type="entry name" value="CAAX_protease"/>
</dbReference>
<evidence type="ECO:0000313" key="4">
    <source>
        <dbReference type="Proteomes" id="UP000823926"/>
    </source>
</evidence>
<feature type="transmembrane region" description="Helical" evidence="1">
    <location>
        <begin position="121"/>
        <end position="139"/>
    </location>
</feature>
<keyword evidence="3" id="KW-0645">Protease</keyword>
<dbReference type="GO" id="GO:0004175">
    <property type="term" value="F:endopeptidase activity"/>
    <property type="evidence" value="ECO:0007669"/>
    <property type="project" value="UniProtKB-ARBA"/>
</dbReference>
<feature type="transmembrane region" description="Helical" evidence="1">
    <location>
        <begin position="83"/>
        <end position="101"/>
    </location>
</feature>
<dbReference type="EMBL" id="DXHL01000026">
    <property type="protein sequence ID" value="HIW10936.1"/>
    <property type="molecule type" value="Genomic_DNA"/>
</dbReference>
<protein>
    <submittedName>
        <fullName evidence="3">CPBP family intramembrane metalloprotease</fullName>
    </submittedName>
</protein>
<dbReference type="GO" id="GO:0080120">
    <property type="term" value="P:CAAX-box protein maturation"/>
    <property type="evidence" value="ECO:0007669"/>
    <property type="project" value="UniProtKB-ARBA"/>
</dbReference>
<reference evidence="3" key="2">
    <citation type="submission" date="2021-04" db="EMBL/GenBank/DDBJ databases">
        <authorList>
            <person name="Gilroy R."/>
        </authorList>
    </citation>
    <scope>NUCLEOTIDE SEQUENCE</scope>
    <source>
        <strain evidence="3">ChiBcec15-1070</strain>
    </source>
</reference>
<evidence type="ECO:0000256" key="1">
    <source>
        <dbReference type="SAM" id="Phobius"/>
    </source>
</evidence>
<dbReference type="Pfam" id="PF02517">
    <property type="entry name" value="Rce1-like"/>
    <property type="match status" value="1"/>
</dbReference>
<feature type="transmembrane region" description="Helical" evidence="1">
    <location>
        <begin position="151"/>
        <end position="168"/>
    </location>
</feature>
<feature type="transmembrane region" description="Helical" evidence="1">
    <location>
        <begin position="235"/>
        <end position="252"/>
    </location>
</feature>
<reference evidence="3" key="1">
    <citation type="journal article" date="2021" name="PeerJ">
        <title>Extensive microbial diversity within the chicken gut microbiome revealed by metagenomics and culture.</title>
        <authorList>
            <person name="Gilroy R."/>
            <person name="Ravi A."/>
            <person name="Getino M."/>
            <person name="Pursley I."/>
            <person name="Horton D.L."/>
            <person name="Alikhan N.F."/>
            <person name="Baker D."/>
            <person name="Gharbi K."/>
            <person name="Hall N."/>
            <person name="Watson M."/>
            <person name="Adriaenssens E.M."/>
            <person name="Foster-Nyarko E."/>
            <person name="Jarju S."/>
            <person name="Secka A."/>
            <person name="Antonio M."/>
            <person name="Oren A."/>
            <person name="Chaudhuri R.R."/>
            <person name="La Ragione R."/>
            <person name="Hildebrand F."/>
            <person name="Pallen M.J."/>
        </authorList>
    </citation>
    <scope>NUCLEOTIDE SEQUENCE</scope>
    <source>
        <strain evidence="3">ChiBcec15-1070</strain>
    </source>
</reference>
<comment type="caution">
    <text evidence="3">The sequence shown here is derived from an EMBL/GenBank/DDBJ whole genome shotgun (WGS) entry which is preliminary data.</text>
</comment>
<dbReference type="InterPro" id="IPR003675">
    <property type="entry name" value="Rce1/LyrA-like_dom"/>
</dbReference>
<proteinExistence type="predicted"/>
<gene>
    <name evidence="3" type="ORF">H9888_05470</name>
</gene>
<accession>A0A9D1TY26</accession>
<dbReference type="PANTHER" id="PTHR36435:SF1">
    <property type="entry name" value="CAAX AMINO TERMINAL PROTEASE FAMILY PROTEIN"/>
    <property type="match status" value="1"/>
</dbReference>
<dbReference type="GO" id="GO:0008237">
    <property type="term" value="F:metallopeptidase activity"/>
    <property type="evidence" value="ECO:0007669"/>
    <property type="project" value="UniProtKB-KW"/>
</dbReference>
<feature type="transmembrane region" description="Helical" evidence="1">
    <location>
        <begin position="44"/>
        <end position="62"/>
    </location>
</feature>
<sequence>MPAPTRPFWFPLVSIIAVFFISSMLLGLIIGLLPDTADTSFANFIVYVVSLLATIAYAASLHNTWQVELPSFHPKKWRFNPRLVLFGLLLMLSTGIVLTPLLEQLPEKYIDQLDSYMQGGLWPMMTAVVAAPILEEFLFRGIIQKNLVSRLGPLWGILLGSVIFGAIHLIPQQIIYAGCLGLILGTIYHLTGALNDAIAVHFVNNGLTSLLYLVFGTSGSLERKLLGEGTLWTTAYIFALLILCIGVLYAVLRIRKSLAKTTDTTPDCKEN</sequence>
<feature type="transmembrane region" description="Helical" evidence="1">
    <location>
        <begin position="198"/>
        <end position="215"/>
    </location>
</feature>
<dbReference type="AlphaFoldDB" id="A0A9D1TY26"/>
<feature type="transmembrane region" description="Helical" evidence="1">
    <location>
        <begin position="174"/>
        <end position="191"/>
    </location>
</feature>
<feature type="domain" description="CAAX prenyl protease 2/Lysostaphin resistance protein A-like" evidence="2">
    <location>
        <begin position="121"/>
        <end position="206"/>
    </location>
</feature>
<keyword evidence="1" id="KW-0812">Transmembrane</keyword>
<organism evidence="3 4">
    <name type="scientific">Candidatus Rikenella faecigallinarum</name>
    <dbReference type="NCBI Taxonomy" id="2838745"/>
    <lineage>
        <taxon>Bacteria</taxon>
        <taxon>Pseudomonadati</taxon>
        <taxon>Bacteroidota</taxon>
        <taxon>Bacteroidia</taxon>
        <taxon>Bacteroidales</taxon>
        <taxon>Rikenellaceae</taxon>
        <taxon>Rikenella</taxon>
    </lineage>
</organism>
<keyword evidence="3" id="KW-0378">Hydrolase</keyword>
<keyword evidence="3" id="KW-0482">Metalloprotease</keyword>
<keyword evidence="1" id="KW-0472">Membrane</keyword>
<keyword evidence="1" id="KW-1133">Transmembrane helix</keyword>
<name>A0A9D1TY26_9BACT</name>
<dbReference type="PANTHER" id="PTHR36435">
    <property type="entry name" value="SLR1288 PROTEIN"/>
    <property type="match status" value="1"/>
</dbReference>
<dbReference type="Proteomes" id="UP000823926">
    <property type="component" value="Unassembled WGS sequence"/>
</dbReference>
<evidence type="ECO:0000259" key="2">
    <source>
        <dbReference type="Pfam" id="PF02517"/>
    </source>
</evidence>